<dbReference type="AlphaFoldDB" id="A0A0S7BUG6"/>
<keyword evidence="1" id="KW-0812">Transmembrane</keyword>
<dbReference type="EMBL" id="DF968181">
    <property type="protein sequence ID" value="GAP40884.1"/>
    <property type="molecule type" value="Genomic_DNA"/>
</dbReference>
<evidence type="ECO:0000313" key="3">
    <source>
        <dbReference type="Proteomes" id="UP000053370"/>
    </source>
</evidence>
<keyword evidence="1" id="KW-1133">Transmembrane helix</keyword>
<dbReference type="RefSeq" id="WP_062280978.1">
    <property type="nucleotide sequence ID" value="NZ_DF968181.1"/>
</dbReference>
<proteinExistence type="predicted"/>
<keyword evidence="3" id="KW-1185">Reference proteome</keyword>
<organism evidence="2">
    <name type="scientific">Flexilinea flocculi</name>
    <dbReference type="NCBI Taxonomy" id="1678840"/>
    <lineage>
        <taxon>Bacteria</taxon>
        <taxon>Bacillati</taxon>
        <taxon>Chloroflexota</taxon>
        <taxon>Anaerolineae</taxon>
        <taxon>Anaerolineales</taxon>
        <taxon>Anaerolineaceae</taxon>
        <taxon>Flexilinea</taxon>
    </lineage>
</organism>
<dbReference type="OrthoDB" id="2067652at2"/>
<dbReference type="Proteomes" id="UP000053370">
    <property type="component" value="Unassembled WGS sequence"/>
</dbReference>
<name>A0A0S7BUG6_9CHLR</name>
<reference evidence="2" key="1">
    <citation type="journal article" date="2015" name="Genome Announc.">
        <title>Draft Genome Sequence of Anaerolineae Strain TC1, a Novel Isolate from a Methanogenic Wastewater Treatment System.</title>
        <authorList>
            <person name="Matsuura N."/>
            <person name="Tourlousse D.M."/>
            <person name="Sun L."/>
            <person name="Toyonaga M."/>
            <person name="Kuroda K."/>
            <person name="Ohashi A."/>
            <person name="Cruz R."/>
            <person name="Yamaguchi T."/>
            <person name="Sekiguchi Y."/>
        </authorList>
    </citation>
    <scope>NUCLEOTIDE SEQUENCE [LARGE SCALE GENOMIC DNA]</scope>
    <source>
        <strain evidence="2">TC1</strain>
    </source>
</reference>
<feature type="transmembrane region" description="Helical" evidence="1">
    <location>
        <begin position="238"/>
        <end position="259"/>
    </location>
</feature>
<dbReference type="STRING" id="1678840.ATC1_13866"/>
<evidence type="ECO:0000256" key="1">
    <source>
        <dbReference type="SAM" id="Phobius"/>
    </source>
</evidence>
<feature type="transmembrane region" description="Helical" evidence="1">
    <location>
        <begin position="198"/>
        <end position="218"/>
    </location>
</feature>
<gene>
    <name evidence="2" type="ORF">ATC1_13866</name>
</gene>
<evidence type="ECO:0000313" key="2">
    <source>
        <dbReference type="EMBL" id="GAP40884.1"/>
    </source>
</evidence>
<keyword evidence="1" id="KW-0472">Membrane</keyword>
<feature type="transmembrane region" description="Helical" evidence="1">
    <location>
        <begin position="104"/>
        <end position="134"/>
    </location>
</feature>
<sequence length="268" mass="30004">MFREELKRAFINYGFLAAIVIGLLALSQGLSDYLSGPPMTSEYLSKLPLFYNNSYDAFIWSQRGIIGLLGPLLAVLPFSDSYLNDRTSGFLRNILSRSSYKEYLFAKYCSTGLSGGFAIAIPMTIFFLVMNIVFPRGINTNPYELRIISTPEALGPFGYFYQNNPDLYIFLLIGLGCIFGMVYAILGLSLSMFIENRYVVLATPFVLFMITHYLLALFRQPAWSPLSALVPHWLIGITWIHIGISLGGIFLASSMGFFLGSHVKEVRA</sequence>
<accession>A0A0S7BUG6</accession>
<protein>
    <submittedName>
        <fullName evidence="2">ABC-2 family transporter protein</fullName>
    </submittedName>
</protein>
<feature type="transmembrane region" description="Helical" evidence="1">
    <location>
        <begin position="167"/>
        <end position="186"/>
    </location>
</feature>
<feature type="transmembrane region" description="Helical" evidence="1">
    <location>
        <begin position="64"/>
        <end position="83"/>
    </location>
</feature>